<dbReference type="PANTHER" id="PTHR23502">
    <property type="entry name" value="MAJOR FACILITATOR SUPERFAMILY"/>
    <property type="match status" value="1"/>
</dbReference>
<dbReference type="EMBL" id="KB822718">
    <property type="protein sequence ID" value="ETN42954.1"/>
    <property type="molecule type" value="Genomic_DNA"/>
</dbReference>
<keyword evidence="4 5" id="KW-0472">Membrane</keyword>
<comment type="subcellular location">
    <subcellularLocation>
        <location evidence="1">Membrane</location>
        <topology evidence="1">Multi-pass membrane protein</topology>
    </subcellularLocation>
</comment>
<dbReference type="GeneID" id="19969451"/>
<feature type="transmembrane region" description="Helical" evidence="5">
    <location>
        <begin position="517"/>
        <end position="539"/>
    </location>
</feature>
<dbReference type="Proteomes" id="UP000030752">
    <property type="component" value="Unassembled WGS sequence"/>
</dbReference>
<dbReference type="InterPro" id="IPR036259">
    <property type="entry name" value="MFS_trans_sf"/>
</dbReference>
<gene>
    <name evidence="7" type="ORF">HMPREF1541_02112</name>
</gene>
<organism evidence="7 8">
    <name type="scientific">Cyphellophora europaea (strain CBS 101466)</name>
    <name type="common">Phialophora europaea</name>
    <dbReference type="NCBI Taxonomy" id="1220924"/>
    <lineage>
        <taxon>Eukaryota</taxon>
        <taxon>Fungi</taxon>
        <taxon>Dikarya</taxon>
        <taxon>Ascomycota</taxon>
        <taxon>Pezizomycotina</taxon>
        <taxon>Eurotiomycetes</taxon>
        <taxon>Chaetothyriomycetidae</taxon>
        <taxon>Chaetothyriales</taxon>
        <taxon>Cyphellophoraceae</taxon>
        <taxon>Cyphellophora</taxon>
    </lineage>
</organism>
<dbReference type="HOGENOM" id="CLU_008455_13_4_1"/>
<dbReference type="InterPro" id="IPR011701">
    <property type="entry name" value="MFS"/>
</dbReference>
<feature type="transmembrane region" description="Helical" evidence="5">
    <location>
        <begin position="422"/>
        <end position="443"/>
    </location>
</feature>
<dbReference type="VEuPathDB" id="FungiDB:HMPREF1541_02112"/>
<dbReference type="RefSeq" id="XP_008714690.1">
    <property type="nucleotide sequence ID" value="XM_008716468.1"/>
</dbReference>
<feature type="transmembrane region" description="Helical" evidence="5">
    <location>
        <begin position="75"/>
        <end position="102"/>
    </location>
</feature>
<dbReference type="GO" id="GO:0022857">
    <property type="term" value="F:transmembrane transporter activity"/>
    <property type="evidence" value="ECO:0007669"/>
    <property type="project" value="InterPro"/>
</dbReference>
<name>W2S4T6_CYPE1</name>
<feature type="transmembrane region" description="Helical" evidence="5">
    <location>
        <begin position="145"/>
        <end position="162"/>
    </location>
</feature>
<proteinExistence type="predicted"/>
<evidence type="ECO:0000256" key="4">
    <source>
        <dbReference type="ARBA" id="ARBA00023136"/>
    </source>
</evidence>
<dbReference type="InParanoid" id="W2S4T6"/>
<dbReference type="OrthoDB" id="268400at2759"/>
<feature type="transmembrane region" description="Helical" evidence="5">
    <location>
        <begin position="233"/>
        <end position="254"/>
    </location>
</feature>
<evidence type="ECO:0000256" key="2">
    <source>
        <dbReference type="ARBA" id="ARBA00022692"/>
    </source>
</evidence>
<keyword evidence="2 5" id="KW-0812">Transmembrane</keyword>
<evidence type="ECO:0000313" key="7">
    <source>
        <dbReference type="EMBL" id="ETN42954.1"/>
    </source>
</evidence>
<feature type="domain" description="Major facilitator superfamily (MFS) profile" evidence="6">
    <location>
        <begin position="76"/>
        <end position="544"/>
    </location>
</feature>
<feature type="transmembrane region" description="Helical" evidence="5">
    <location>
        <begin position="174"/>
        <end position="191"/>
    </location>
</feature>
<evidence type="ECO:0000256" key="1">
    <source>
        <dbReference type="ARBA" id="ARBA00004141"/>
    </source>
</evidence>
<evidence type="ECO:0000313" key="8">
    <source>
        <dbReference type="Proteomes" id="UP000030752"/>
    </source>
</evidence>
<keyword evidence="8" id="KW-1185">Reference proteome</keyword>
<dbReference type="Gene3D" id="1.20.1250.20">
    <property type="entry name" value="MFS general substrate transporter like domains"/>
    <property type="match status" value="1"/>
</dbReference>
<feature type="transmembrane region" description="Helical" evidence="5">
    <location>
        <begin position="455"/>
        <end position="475"/>
    </location>
</feature>
<dbReference type="InterPro" id="IPR020846">
    <property type="entry name" value="MFS_dom"/>
</dbReference>
<evidence type="ECO:0000259" key="6">
    <source>
        <dbReference type="PROSITE" id="PS50850"/>
    </source>
</evidence>
<evidence type="ECO:0000256" key="3">
    <source>
        <dbReference type="ARBA" id="ARBA00022989"/>
    </source>
</evidence>
<dbReference type="SUPFAM" id="SSF103473">
    <property type="entry name" value="MFS general substrate transporter"/>
    <property type="match status" value="1"/>
</dbReference>
<dbReference type="eggNOG" id="KOG0255">
    <property type="taxonomic scope" value="Eukaryota"/>
</dbReference>
<feature type="transmembrane region" description="Helical" evidence="5">
    <location>
        <begin position="203"/>
        <end position="221"/>
    </location>
</feature>
<reference evidence="7 8" key="1">
    <citation type="submission" date="2013-03" db="EMBL/GenBank/DDBJ databases">
        <title>The Genome Sequence of Phialophora europaea CBS 101466.</title>
        <authorList>
            <consortium name="The Broad Institute Genomics Platform"/>
            <person name="Cuomo C."/>
            <person name="de Hoog S."/>
            <person name="Gorbushina A."/>
            <person name="Walker B."/>
            <person name="Young S.K."/>
            <person name="Zeng Q."/>
            <person name="Gargeya S."/>
            <person name="Fitzgerald M."/>
            <person name="Haas B."/>
            <person name="Abouelleil A."/>
            <person name="Allen A.W."/>
            <person name="Alvarado L."/>
            <person name="Arachchi H.M."/>
            <person name="Berlin A.M."/>
            <person name="Chapman S.B."/>
            <person name="Gainer-Dewar J."/>
            <person name="Goldberg J."/>
            <person name="Griggs A."/>
            <person name="Gujja S."/>
            <person name="Hansen M."/>
            <person name="Howarth C."/>
            <person name="Imamovic A."/>
            <person name="Ireland A."/>
            <person name="Larimer J."/>
            <person name="McCowan C."/>
            <person name="Murphy C."/>
            <person name="Pearson M."/>
            <person name="Poon T.W."/>
            <person name="Priest M."/>
            <person name="Roberts A."/>
            <person name="Saif S."/>
            <person name="Shea T."/>
            <person name="Sisk P."/>
            <person name="Sykes S."/>
            <person name="Wortman J."/>
            <person name="Nusbaum C."/>
            <person name="Birren B."/>
        </authorList>
    </citation>
    <scope>NUCLEOTIDE SEQUENCE [LARGE SCALE GENOMIC DNA]</scope>
    <source>
        <strain evidence="7 8">CBS 101466</strain>
    </source>
</reference>
<protein>
    <recommendedName>
        <fullName evidence="6">Major facilitator superfamily (MFS) profile domain-containing protein</fullName>
    </recommendedName>
</protein>
<accession>W2S4T6</accession>
<dbReference type="PROSITE" id="PS50850">
    <property type="entry name" value="MFS"/>
    <property type="match status" value="1"/>
</dbReference>
<dbReference type="STRING" id="1220924.W2S4T6"/>
<keyword evidence="3 5" id="KW-1133">Transmembrane helix</keyword>
<feature type="transmembrane region" description="Helical" evidence="5">
    <location>
        <begin position="114"/>
        <end position="133"/>
    </location>
</feature>
<feature type="transmembrane region" description="Helical" evidence="5">
    <location>
        <begin position="344"/>
        <end position="362"/>
    </location>
</feature>
<dbReference type="PANTHER" id="PTHR23502:SF139">
    <property type="entry name" value="MAJOR FACILITATOR SUPERFAMILY (MFS) PROFILE DOMAIN-CONTAINING PROTEIN-RELATED"/>
    <property type="match status" value="1"/>
</dbReference>
<dbReference type="AlphaFoldDB" id="W2S4T6"/>
<evidence type="ECO:0000256" key="5">
    <source>
        <dbReference type="SAM" id="Phobius"/>
    </source>
</evidence>
<sequence>MTEAQKSQSSHEVYSADIQHGSDANVETLNVTKPAHEHIEGNALLVDRQGRIRRLPIPSHHPNDPLNFTIWEKGAIIVCCCWFSLLSLALAGGLGPFLSVFFEMYMPQGYDANQIVYLLTIPNLCIGLGNYIILPVSLAFGRRPVFLASSIVLLVATIGSAVQNDYNSHLATRTIQGLATGASESLLPLMLTEITFIHQRGRVFGLYWMVQSIFSGLLNLAGSYINSALGWRWYYWIFAIAVGFGLVLNFFCAFETRFSRPATSIDGIVVITDEFGVTHTFSDDEALDHLAEMNAQGVDEATDTDEARTTYLQKLKPWSRPHAQPLRMILMAWARMVQCFTSPAILYVVLIASITLGCVVDMSLTYDAVLQAKGWAPKDIGLINLGSVVGAVLGAIYATLLGDRFVMWMAKRNHGVHKPEHWLIVLVVPALLGLATLLVYGFTSSSHHASWWGPVLAYTFYSTAWVTVLIVSTTFASEAAPKHPGPALVMVVGTKNIVSFGFTYGLTPLVEKGGYSYAYGVLAGIFGACFILGIPVYILNPKWRSYVGRMERRHGVVSTD</sequence>
<feature type="transmembrane region" description="Helical" evidence="5">
    <location>
        <begin position="382"/>
        <end position="401"/>
    </location>
</feature>
<feature type="transmembrane region" description="Helical" evidence="5">
    <location>
        <begin position="487"/>
        <end position="505"/>
    </location>
</feature>
<dbReference type="Pfam" id="PF07690">
    <property type="entry name" value="MFS_1"/>
    <property type="match status" value="1"/>
</dbReference>
<dbReference type="GO" id="GO:0005886">
    <property type="term" value="C:plasma membrane"/>
    <property type="evidence" value="ECO:0007669"/>
    <property type="project" value="TreeGrafter"/>
</dbReference>